<name>A0A1H9F6S2_9ACTN</name>
<feature type="domain" description="Histidine kinase/HSP90-like ATPase" evidence="3">
    <location>
        <begin position="27"/>
        <end position="139"/>
    </location>
</feature>
<dbReference type="Pfam" id="PF13581">
    <property type="entry name" value="HATPase_c_2"/>
    <property type="match status" value="1"/>
</dbReference>
<dbReference type="InterPro" id="IPR036890">
    <property type="entry name" value="HATPase_C_sf"/>
</dbReference>
<evidence type="ECO:0000256" key="2">
    <source>
        <dbReference type="SAM" id="MobiDB-lite"/>
    </source>
</evidence>
<dbReference type="STRING" id="403935.SAMN05216481_10665"/>
<keyword evidence="4" id="KW-0418">Kinase</keyword>
<dbReference type="Gene3D" id="3.30.565.10">
    <property type="entry name" value="Histidine kinase-like ATPase, C-terminal domain"/>
    <property type="match status" value="1"/>
</dbReference>
<dbReference type="GO" id="GO:0004674">
    <property type="term" value="F:protein serine/threonine kinase activity"/>
    <property type="evidence" value="ECO:0007669"/>
    <property type="project" value="UniProtKB-KW"/>
</dbReference>
<sequence>MPFGGTAGRPALRARSRPPLRRTDFALPARAESVAKARRLVRGLLAGWGADEETCDTAALVVSELFTNTVVHTGSGSVVCELREETGSTAREGTPLRLEVCGRRPGPPTCPAPRTRLPQEEHGRGLLLVEAVSEAWGIRDVRGCGWSVWARLPAAAAER</sequence>
<dbReference type="EMBL" id="FOET01000006">
    <property type="protein sequence ID" value="SEQ32978.1"/>
    <property type="molecule type" value="Genomic_DNA"/>
</dbReference>
<evidence type="ECO:0000256" key="1">
    <source>
        <dbReference type="ARBA" id="ARBA00022527"/>
    </source>
</evidence>
<dbReference type="InterPro" id="IPR003594">
    <property type="entry name" value="HATPase_dom"/>
</dbReference>
<evidence type="ECO:0000259" key="3">
    <source>
        <dbReference type="Pfam" id="PF13581"/>
    </source>
</evidence>
<dbReference type="CDD" id="cd16936">
    <property type="entry name" value="HATPase_RsbW-like"/>
    <property type="match status" value="1"/>
</dbReference>
<organism evidence="4 5">
    <name type="scientific">Streptomyces radiopugnans</name>
    <dbReference type="NCBI Taxonomy" id="403935"/>
    <lineage>
        <taxon>Bacteria</taxon>
        <taxon>Bacillati</taxon>
        <taxon>Actinomycetota</taxon>
        <taxon>Actinomycetes</taxon>
        <taxon>Kitasatosporales</taxon>
        <taxon>Streptomycetaceae</taxon>
        <taxon>Streptomyces</taxon>
    </lineage>
</organism>
<keyword evidence="4" id="KW-0808">Transferase</keyword>
<gene>
    <name evidence="4" type="ORF">SAMN05216481_10665</name>
</gene>
<protein>
    <submittedName>
        <fullName evidence="4">Anti-sigma regulatory factor (Ser/Thr protein kinase)</fullName>
    </submittedName>
</protein>
<dbReference type="SUPFAM" id="SSF55874">
    <property type="entry name" value="ATPase domain of HSP90 chaperone/DNA topoisomerase II/histidine kinase"/>
    <property type="match status" value="1"/>
</dbReference>
<dbReference type="InterPro" id="IPR050267">
    <property type="entry name" value="Anti-sigma-factor_SerPK"/>
</dbReference>
<dbReference type="AlphaFoldDB" id="A0A1H9F6S2"/>
<proteinExistence type="predicted"/>
<evidence type="ECO:0000313" key="4">
    <source>
        <dbReference type="EMBL" id="SEQ32978.1"/>
    </source>
</evidence>
<dbReference type="PANTHER" id="PTHR35526">
    <property type="entry name" value="ANTI-SIGMA-F FACTOR RSBW-RELATED"/>
    <property type="match status" value="1"/>
</dbReference>
<evidence type="ECO:0000313" key="5">
    <source>
        <dbReference type="Proteomes" id="UP000199055"/>
    </source>
</evidence>
<dbReference type="Proteomes" id="UP000199055">
    <property type="component" value="Unassembled WGS sequence"/>
</dbReference>
<dbReference type="RefSeq" id="WP_245770083.1">
    <property type="nucleotide sequence ID" value="NZ_FOET01000006.1"/>
</dbReference>
<keyword evidence="1" id="KW-0723">Serine/threonine-protein kinase</keyword>
<reference evidence="4 5" key="1">
    <citation type="submission" date="2016-10" db="EMBL/GenBank/DDBJ databases">
        <authorList>
            <person name="de Groot N.N."/>
        </authorList>
    </citation>
    <scope>NUCLEOTIDE SEQUENCE [LARGE SCALE GENOMIC DNA]</scope>
    <source>
        <strain evidence="4 5">CGMCC 4.3519</strain>
    </source>
</reference>
<accession>A0A1H9F6S2</accession>
<feature type="region of interest" description="Disordered" evidence="2">
    <location>
        <begin position="1"/>
        <end position="20"/>
    </location>
</feature>
<dbReference type="PANTHER" id="PTHR35526:SF3">
    <property type="entry name" value="ANTI-SIGMA-F FACTOR RSBW"/>
    <property type="match status" value="1"/>
</dbReference>
<keyword evidence="5" id="KW-1185">Reference proteome</keyword>